<feature type="signal peptide" evidence="1">
    <location>
        <begin position="1"/>
        <end position="18"/>
    </location>
</feature>
<protein>
    <recommendedName>
        <fullName evidence="4">Secreted protein</fullName>
    </recommendedName>
</protein>
<accession>A0A1A9VMT1</accession>
<sequence>MFACFCCIVIATTSAAAAAAAASAASAASAAAVVKVDERKRLIANDKVKNLDVNSIKLINFLLSFSDAFKLIALFAKYVDDVYIRLRKSYCFVPFGRSDRLKILGPGIEK</sequence>
<feature type="chain" id="PRO_5008399555" description="Secreted protein" evidence="1">
    <location>
        <begin position="19"/>
        <end position="110"/>
    </location>
</feature>
<evidence type="ECO:0000313" key="2">
    <source>
        <dbReference type="EnsemblMetazoa" id="GAUT042037-PA"/>
    </source>
</evidence>
<organism evidence="2 3">
    <name type="scientific">Glossina austeni</name>
    <name type="common">Savannah tsetse fly</name>
    <dbReference type="NCBI Taxonomy" id="7395"/>
    <lineage>
        <taxon>Eukaryota</taxon>
        <taxon>Metazoa</taxon>
        <taxon>Ecdysozoa</taxon>
        <taxon>Arthropoda</taxon>
        <taxon>Hexapoda</taxon>
        <taxon>Insecta</taxon>
        <taxon>Pterygota</taxon>
        <taxon>Neoptera</taxon>
        <taxon>Endopterygota</taxon>
        <taxon>Diptera</taxon>
        <taxon>Brachycera</taxon>
        <taxon>Muscomorpha</taxon>
        <taxon>Hippoboscoidea</taxon>
        <taxon>Glossinidae</taxon>
        <taxon>Glossina</taxon>
    </lineage>
</organism>
<proteinExistence type="predicted"/>
<dbReference type="VEuPathDB" id="VectorBase:GAUT042037"/>
<keyword evidence="1" id="KW-0732">Signal</keyword>
<dbReference type="AlphaFoldDB" id="A0A1A9VMT1"/>
<evidence type="ECO:0000313" key="3">
    <source>
        <dbReference type="Proteomes" id="UP000078200"/>
    </source>
</evidence>
<dbReference type="Proteomes" id="UP000078200">
    <property type="component" value="Unassembled WGS sequence"/>
</dbReference>
<name>A0A1A9VMT1_GLOAU</name>
<dbReference type="EnsemblMetazoa" id="GAUT042037-RA">
    <property type="protein sequence ID" value="GAUT042037-PA"/>
    <property type="gene ID" value="GAUT042037"/>
</dbReference>
<evidence type="ECO:0008006" key="4">
    <source>
        <dbReference type="Google" id="ProtNLM"/>
    </source>
</evidence>
<evidence type="ECO:0000256" key="1">
    <source>
        <dbReference type="SAM" id="SignalP"/>
    </source>
</evidence>
<keyword evidence="3" id="KW-1185">Reference proteome</keyword>
<reference evidence="2" key="1">
    <citation type="submission" date="2020-05" db="UniProtKB">
        <authorList>
            <consortium name="EnsemblMetazoa"/>
        </authorList>
    </citation>
    <scope>IDENTIFICATION</scope>
    <source>
        <strain evidence="2">TTRI</strain>
    </source>
</reference>